<keyword evidence="7 10" id="KW-0472">Membrane</keyword>
<evidence type="ECO:0000313" key="13">
    <source>
        <dbReference type="Proteomes" id="UP000230232"/>
    </source>
</evidence>
<dbReference type="Pfam" id="PF07884">
    <property type="entry name" value="VKOR"/>
    <property type="match status" value="1"/>
</dbReference>
<feature type="transmembrane region" description="Helical" evidence="10">
    <location>
        <begin position="87"/>
        <end position="107"/>
    </location>
</feature>
<evidence type="ECO:0000256" key="6">
    <source>
        <dbReference type="ARBA" id="ARBA00023002"/>
    </source>
</evidence>
<feature type="transmembrane region" description="Helical" evidence="10">
    <location>
        <begin position="51"/>
        <end position="75"/>
    </location>
</feature>
<evidence type="ECO:0000256" key="4">
    <source>
        <dbReference type="ARBA" id="ARBA00022719"/>
    </source>
</evidence>
<keyword evidence="9" id="KW-0676">Redox-active center</keyword>
<comment type="subcellular location">
    <subcellularLocation>
        <location evidence="1">Membrane</location>
        <topology evidence="1">Multi-pass membrane protein</topology>
    </subcellularLocation>
</comment>
<evidence type="ECO:0000256" key="8">
    <source>
        <dbReference type="ARBA" id="ARBA00023157"/>
    </source>
</evidence>
<comment type="caution">
    <text evidence="12">The sequence shown here is derived from an EMBL/GenBank/DDBJ whole genome shotgun (WGS) entry which is preliminary data.</text>
</comment>
<dbReference type="InterPro" id="IPR044698">
    <property type="entry name" value="VKOR/LTO1"/>
</dbReference>
<dbReference type="GO" id="GO:0016020">
    <property type="term" value="C:membrane"/>
    <property type="evidence" value="ECO:0007669"/>
    <property type="project" value="UniProtKB-SubCell"/>
</dbReference>
<dbReference type="AlphaFoldDB" id="A0A2H0R4Q9"/>
<keyword evidence="5 10" id="KW-1133">Transmembrane helix</keyword>
<gene>
    <name evidence="12" type="ORF">COV31_01130</name>
</gene>
<name>A0A2H0R4Q9_9BACT</name>
<dbReference type="Gene3D" id="1.20.1440.130">
    <property type="entry name" value="VKOR domain"/>
    <property type="match status" value="1"/>
</dbReference>
<evidence type="ECO:0000313" key="12">
    <source>
        <dbReference type="EMBL" id="PIR41460.1"/>
    </source>
</evidence>
<evidence type="ECO:0000256" key="10">
    <source>
        <dbReference type="SAM" id="Phobius"/>
    </source>
</evidence>
<dbReference type="Proteomes" id="UP000230232">
    <property type="component" value="Unassembled WGS sequence"/>
</dbReference>
<reference evidence="12 13" key="1">
    <citation type="submission" date="2017-09" db="EMBL/GenBank/DDBJ databases">
        <title>Depth-based differentiation of microbial function through sediment-hosted aquifers and enrichment of novel symbionts in the deep terrestrial subsurface.</title>
        <authorList>
            <person name="Probst A.J."/>
            <person name="Ladd B."/>
            <person name="Jarett J.K."/>
            <person name="Geller-Mcgrath D.E."/>
            <person name="Sieber C.M."/>
            <person name="Emerson J.B."/>
            <person name="Anantharaman K."/>
            <person name="Thomas B.C."/>
            <person name="Malmstrom R."/>
            <person name="Stieglmeier M."/>
            <person name="Klingl A."/>
            <person name="Woyke T."/>
            <person name="Ryan C.M."/>
            <person name="Banfield J.F."/>
        </authorList>
    </citation>
    <scope>NUCLEOTIDE SEQUENCE [LARGE SCALE GENOMIC DNA]</scope>
    <source>
        <strain evidence="12">CG10_big_fil_rev_8_21_14_0_10_46_23</strain>
    </source>
</reference>
<sequence>MIAVRSKITKFIALISGLGIIDTAYLSWQHFNYNPLQCSFFSGCDIVTTSRFAVIGGIPLALIGLLFYAIVFILNLISEKHRSAQKILLILATIGFGVSVVLLYLQIFVIKALCIYCLTSFATSTLIFIALLSSLRKNKNPIASTR</sequence>
<evidence type="ECO:0000256" key="5">
    <source>
        <dbReference type="ARBA" id="ARBA00022989"/>
    </source>
</evidence>
<dbReference type="EMBL" id="PCXO01000005">
    <property type="protein sequence ID" value="PIR41460.1"/>
    <property type="molecule type" value="Genomic_DNA"/>
</dbReference>
<evidence type="ECO:0000256" key="2">
    <source>
        <dbReference type="ARBA" id="ARBA00006214"/>
    </source>
</evidence>
<proteinExistence type="inferred from homology"/>
<dbReference type="CDD" id="cd12916">
    <property type="entry name" value="VKOR_1"/>
    <property type="match status" value="1"/>
</dbReference>
<evidence type="ECO:0000256" key="1">
    <source>
        <dbReference type="ARBA" id="ARBA00004141"/>
    </source>
</evidence>
<feature type="domain" description="Vitamin K epoxide reductase" evidence="11">
    <location>
        <begin position="5"/>
        <end position="135"/>
    </location>
</feature>
<protein>
    <recommendedName>
        <fullName evidence="11">Vitamin K epoxide reductase domain-containing protein</fullName>
    </recommendedName>
</protein>
<dbReference type="GO" id="GO:0016491">
    <property type="term" value="F:oxidoreductase activity"/>
    <property type="evidence" value="ECO:0007669"/>
    <property type="project" value="UniProtKB-KW"/>
</dbReference>
<dbReference type="InterPro" id="IPR012932">
    <property type="entry name" value="VKOR"/>
</dbReference>
<keyword evidence="4" id="KW-0874">Quinone</keyword>
<dbReference type="GO" id="GO:0048038">
    <property type="term" value="F:quinone binding"/>
    <property type="evidence" value="ECO:0007669"/>
    <property type="project" value="UniProtKB-KW"/>
</dbReference>
<comment type="similarity">
    <text evidence="2">Belongs to the VKOR family.</text>
</comment>
<keyword evidence="6" id="KW-0560">Oxidoreductase</keyword>
<dbReference type="PANTHER" id="PTHR34573">
    <property type="entry name" value="VKC DOMAIN-CONTAINING PROTEIN"/>
    <property type="match status" value="1"/>
</dbReference>
<evidence type="ECO:0000256" key="7">
    <source>
        <dbReference type="ARBA" id="ARBA00023136"/>
    </source>
</evidence>
<evidence type="ECO:0000256" key="3">
    <source>
        <dbReference type="ARBA" id="ARBA00022692"/>
    </source>
</evidence>
<evidence type="ECO:0000259" key="11">
    <source>
        <dbReference type="SMART" id="SM00756"/>
    </source>
</evidence>
<organism evidence="12 13">
    <name type="scientific">Candidatus Yanofskybacteria bacterium CG10_big_fil_rev_8_21_14_0_10_46_23</name>
    <dbReference type="NCBI Taxonomy" id="1975098"/>
    <lineage>
        <taxon>Bacteria</taxon>
        <taxon>Candidatus Yanofskyibacteriota</taxon>
    </lineage>
</organism>
<dbReference type="InterPro" id="IPR038354">
    <property type="entry name" value="VKOR_sf"/>
</dbReference>
<dbReference type="SMART" id="SM00756">
    <property type="entry name" value="VKc"/>
    <property type="match status" value="1"/>
</dbReference>
<keyword evidence="3 10" id="KW-0812">Transmembrane</keyword>
<feature type="transmembrane region" description="Helical" evidence="10">
    <location>
        <begin position="113"/>
        <end position="132"/>
    </location>
</feature>
<evidence type="ECO:0000256" key="9">
    <source>
        <dbReference type="ARBA" id="ARBA00023284"/>
    </source>
</evidence>
<dbReference type="PANTHER" id="PTHR34573:SF1">
    <property type="entry name" value="VITAMIN K EPOXIDE REDUCTASE DOMAIN-CONTAINING PROTEIN"/>
    <property type="match status" value="1"/>
</dbReference>
<keyword evidence="8" id="KW-1015">Disulfide bond</keyword>
<feature type="transmembrane region" description="Helical" evidence="10">
    <location>
        <begin position="12"/>
        <end position="31"/>
    </location>
</feature>
<accession>A0A2H0R4Q9</accession>